<comment type="caution">
    <text evidence="1">The sequence shown here is derived from an EMBL/GenBank/DDBJ whole genome shotgun (WGS) entry which is preliminary data.</text>
</comment>
<reference evidence="1 2" key="1">
    <citation type="journal article" date="2022" name="DNA Res.">
        <title>Chromosomal-level genome assembly of the orchid tree Bauhinia variegata (Leguminosae; Cercidoideae) supports the allotetraploid origin hypothesis of Bauhinia.</title>
        <authorList>
            <person name="Zhong Y."/>
            <person name="Chen Y."/>
            <person name="Zheng D."/>
            <person name="Pang J."/>
            <person name="Liu Y."/>
            <person name="Luo S."/>
            <person name="Meng S."/>
            <person name="Qian L."/>
            <person name="Wei D."/>
            <person name="Dai S."/>
            <person name="Zhou R."/>
        </authorList>
    </citation>
    <scope>NUCLEOTIDE SEQUENCE [LARGE SCALE GENOMIC DNA]</scope>
    <source>
        <strain evidence="1">BV-YZ2020</strain>
    </source>
</reference>
<gene>
    <name evidence="1" type="ORF">L6164_012159</name>
</gene>
<accession>A0ACB9PAN3</accession>
<evidence type="ECO:0000313" key="1">
    <source>
        <dbReference type="EMBL" id="KAI4344989.1"/>
    </source>
</evidence>
<protein>
    <submittedName>
        <fullName evidence="1">Uncharacterized protein</fullName>
    </submittedName>
</protein>
<proteinExistence type="predicted"/>
<evidence type="ECO:0000313" key="2">
    <source>
        <dbReference type="Proteomes" id="UP000828941"/>
    </source>
</evidence>
<sequence length="162" mass="19150">MDLNSEEEEIVLFDKNDLQDGIEECERSLVGKVITEWWINPITVETMMKTVWGSPGEFRVPAIEENKFSFFFRNERDMIQVVRGQLWMFKNCLLILKKWSEESEVNPNCFNCTPFWFQCWGCSNPLLNSGCGKKNYRKGGYSTRHRIIQHPTIEQKDREIQS</sequence>
<dbReference type="EMBL" id="CM039430">
    <property type="protein sequence ID" value="KAI4344989.1"/>
    <property type="molecule type" value="Genomic_DNA"/>
</dbReference>
<organism evidence="1 2">
    <name type="scientific">Bauhinia variegata</name>
    <name type="common">Purple orchid tree</name>
    <name type="synonym">Phanera variegata</name>
    <dbReference type="NCBI Taxonomy" id="167791"/>
    <lineage>
        <taxon>Eukaryota</taxon>
        <taxon>Viridiplantae</taxon>
        <taxon>Streptophyta</taxon>
        <taxon>Embryophyta</taxon>
        <taxon>Tracheophyta</taxon>
        <taxon>Spermatophyta</taxon>
        <taxon>Magnoliopsida</taxon>
        <taxon>eudicotyledons</taxon>
        <taxon>Gunneridae</taxon>
        <taxon>Pentapetalae</taxon>
        <taxon>rosids</taxon>
        <taxon>fabids</taxon>
        <taxon>Fabales</taxon>
        <taxon>Fabaceae</taxon>
        <taxon>Cercidoideae</taxon>
        <taxon>Cercideae</taxon>
        <taxon>Bauhiniinae</taxon>
        <taxon>Bauhinia</taxon>
    </lineage>
</organism>
<dbReference type="Proteomes" id="UP000828941">
    <property type="component" value="Chromosome 5"/>
</dbReference>
<keyword evidence="2" id="KW-1185">Reference proteome</keyword>
<name>A0ACB9PAN3_BAUVA</name>